<reference evidence="6 7" key="1">
    <citation type="journal article" date="2015" name="Genome Announc.">
        <title>Expanding the biotechnology potential of lactobacilli through comparative genomics of 213 strains and associated genera.</title>
        <authorList>
            <person name="Sun Z."/>
            <person name="Harris H.M."/>
            <person name="McCann A."/>
            <person name="Guo C."/>
            <person name="Argimon S."/>
            <person name="Zhang W."/>
            <person name="Yang X."/>
            <person name="Jeffery I.B."/>
            <person name="Cooney J.C."/>
            <person name="Kagawa T.F."/>
            <person name="Liu W."/>
            <person name="Song Y."/>
            <person name="Salvetti E."/>
            <person name="Wrobel A."/>
            <person name="Rasinkangas P."/>
            <person name="Parkhill J."/>
            <person name="Rea M.C."/>
            <person name="O'Sullivan O."/>
            <person name="Ritari J."/>
            <person name="Douillard F.P."/>
            <person name="Paul Ross R."/>
            <person name="Yang R."/>
            <person name="Briner A.E."/>
            <person name="Felis G.E."/>
            <person name="de Vos W.M."/>
            <person name="Barrangou R."/>
            <person name="Klaenhammer T.R."/>
            <person name="Caufield P.W."/>
            <person name="Cui Y."/>
            <person name="Zhang H."/>
            <person name="O'Toole P.W."/>
        </authorList>
    </citation>
    <scope>NUCLEOTIDE SEQUENCE [LARGE SCALE GENOMIC DNA]</scope>
    <source>
        <strain evidence="6 7">DSM 16698</strain>
    </source>
</reference>
<dbReference type="PRINTS" id="PR00411">
    <property type="entry name" value="PNDRDTASEI"/>
</dbReference>
<keyword evidence="3" id="KW-0274">FAD</keyword>
<evidence type="ECO:0000259" key="5">
    <source>
        <dbReference type="Pfam" id="PF00890"/>
    </source>
</evidence>
<feature type="domain" description="FAD-dependent oxidoreductase 2 FAD-binding" evidence="5">
    <location>
        <begin position="8"/>
        <end position="124"/>
    </location>
</feature>
<dbReference type="RefSeq" id="WP_082621168.1">
    <property type="nucleotide sequence ID" value="NZ_JQBQ01000030.1"/>
</dbReference>
<evidence type="ECO:0000313" key="6">
    <source>
        <dbReference type="EMBL" id="KRN89492.1"/>
    </source>
</evidence>
<dbReference type="InterPro" id="IPR036188">
    <property type="entry name" value="FAD/NAD-bd_sf"/>
</dbReference>
<sequence length="198" mass="21619">MSLKNNYDVIIIGGGASGLVAAYEAAHNSQSVLVVEKGHNLGGSGNYIEGAFAVDSFMQKKHADYHLTKEAALNEELNYSHYKADTNTWKQYIDGSADIIIKWLKDLGVEYFDVEPLGSGARTWHLFKCRGDAVINKVLAPKAKENGAVTGVELKNLENNEVSTVNGKHIILATGGYLNNKKLIADYTNYDANQLNPS</sequence>
<accession>A0A0R2KTG7</accession>
<proteinExistence type="predicted"/>
<comment type="caution">
    <text evidence="6">The sequence shown here is derived from an EMBL/GenBank/DDBJ whole genome shotgun (WGS) entry which is preliminary data.</text>
</comment>
<evidence type="ECO:0000256" key="4">
    <source>
        <dbReference type="ARBA" id="ARBA00023002"/>
    </source>
</evidence>
<protein>
    <recommendedName>
        <fullName evidence="5">FAD-dependent oxidoreductase 2 FAD-binding domain-containing protein</fullName>
    </recommendedName>
</protein>
<keyword evidence="2" id="KW-0285">Flavoprotein</keyword>
<gene>
    <name evidence="6" type="ORF">IV44_GL000960</name>
</gene>
<dbReference type="Pfam" id="PF00890">
    <property type="entry name" value="FAD_binding_2"/>
    <property type="match status" value="1"/>
</dbReference>
<dbReference type="PRINTS" id="PR00368">
    <property type="entry name" value="FADPNR"/>
</dbReference>
<name>A0A0R2KTG7_LACAM</name>
<organism evidence="6 7">
    <name type="scientific">Lactobacillus amylovorus subsp. animalium DSM 16698</name>
    <dbReference type="NCBI Taxonomy" id="695563"/>
    <lineage>
        <taxon>Bacteria</taxon>
        <taxon>Bacillati</taxon>
        <taxon>Bacillota</taxon>
        <taxon>Bacilli</taxon>
        <taxon>Lactobacillales</taxon>
        <taxon>Lactobacillaceae</taxon>
        <taxon>Lactobacillus</taxon>
        <taxon>Lactobacillus amylovorus subsp. animalium</taxon>
    </lineage>
</organism>
<dbReference type="EMBL" id="JQBQ01000030">
    <property type="protein sequence ID" value="KRN89492.1"/>
    <property type="molecule type" value="Genomic_DNA"/>
</dbReference>
<dbReference type="PANTHER" id="PTHR43400">
    <property type="entry name" value="FUMARATE REDUCTASE"/>
    <property type="match status" value="1"/>
</dbReference>
<dbReference type="SUPFAM" id="SSF51905">
    <property type="entry name" value="FAD/NAD(P)-binding domain"/>
    <property type="match status" value="1"/>
</dbReference>
<evidence type="ECO:0000256" key="1">
    <source>
        <dbReference type="ARBA" id="ARBA00001974"/>
    </source>
</evidence>
<dbReference type="PATRIC" id="fig|695563.3.peg.1012"/>
<dbReference type="Proteomes" id="UP000051529">
    <property type="component" value="Unassembled WGS sequence"/>
</dbReference>
<dbReference type="GO" id="GO:0016491">
    <property type="term" value="F:oxidoreductase activity"/>
    <property type="evidence" value="ECO:0007669"/>
    <property type="project" value="UniProtKB-KW"/>
</dbReference>
<evidence type="ECO:0000256" key="3">
    <source>
        <dbReference type="ARBA" id="ARBA00022827"/>
    </source>
</evidence>
<keyword evidence="4" id="KW-0560">Oxidoreductase</keyword>
<dbReference type="Gene3D" id="3.50.50.60">
    <property type="entry name" value="FAD/NAD(P)-binding domain"/>
    <property type="match status" value="2"/>
</dbReference>
<evidence type="ECO:0000313" key="7">
    <source>
        <dbReference type="Proteomes" id="UP000051529"/>
    </source>
</evidence>
<dbReference type="InterPro" id="IPR003953">
    <property type="entry name" value="FAD-dep_OxRdtase_2_FAD-bd"/>
</dbReference>
<evidence type="ECO:0000256" key="2">
    <source>
        <dbReference type="ARBA" id="ARBA00022630"/>
    </source>
</evidence>
<dbReference type="InterPro" id="IPR050315">
    <property type="entry name" value="FAD-oxidoreductase_2"/>
</dbReference>
<dbReference type="PANTHER" id="PTHR43400:SF7">
    <property type="entry name" value="FAD-DEPENDENT OXIDOREDUCTASE 2 FAD BINDING DOMAIN-CONTAINING PROTEIN"/>
    <property type="match status" value="1"/>
</dbReference>
<comment type="cofactor">
    <cofactor evidence="1">
        <name>FAD</name>
        <dbReference type="ChEBI" id="CHEBI:57692"/>
    </cofactor>
</comment>
<dbReference type="AlphaFoldDB" id="A0A0R2KTG7"/>